<proteinExistence type="inferred from homology"/>
<evidence type="ECO:0000313" key="6">
    <source>
        <dbReference type="EMBL" id="PZA17674.1"/>
    </source>
</evidence>
<keyword evidence="7" id="KW-1185">Reference proteome</keyword>
<accession>A0A323UZ53</accession>
<dbReference type="InterPro" id="IPR041602">
    <property type="entry name" value="Quercetinase_C"/>
</dbReference>
<dbReference type="PIRSF" id="PIRSF006232">
    <property type="entry name" value="Pirin"/>
    <property type="match status" value="1"/>
</dbReference>
<organism evidence="6 7">
    <name type="scientific">Parazoarcus communis SWub3 = DSM 12120</name>
    <dbReference type="NCBI Taxonomy" id="1121029"/>
    <lineage>
        <taxon>Bacteria</taxon>
        <taxon>Pseudomonadati</taxon>
        <taxon>Pseudomonadota</taxon>
        <taxon>Betaproteobacteria</taxon>
        <taxon>Rhodocyclales</taxon>
        <taxon>Zoogloeaceae</taxon>
        <taxon>Parazoarcus</taxon>
    </lineage>
</organism>
<evidence type="ECO:0000256" key="2">
    <source>
        <dbReference type="PIRSR" id="PIRSR006232-1"/>
    </source>
</evidence>
<evidence type="ECO:0000259" key="5">
    <source>
        <dbReference type="Pfam" id="PF17954"/>
    </source>
</evidence>
<feature type="binding site" evidence="2">
    <location>
        <position position="101"/>
    </location>
    <ligand>
        <name>Fe cation</name>
        <dbReference type="ChEBI" id="CHEBI:24875"/>
    </ligand>
</feature>
<comment type="cofactor">
    <cofactor evidence="2">
        <name>Fe cation</name>
        <dbReference type="ChEBI" id="CHEBI:24875"/>
    </cofactor>
    <text evidence="2">Binds 1 Fe cation per subunit.</text>
</comment>
<feature type="binding site" evidence="2">
    <location>
        <position position="59"/>
    </location>
    <ligand>
        <name>Fe cation</name>
        <dbReference type="ChEBI" id="CHEBI:24875"/>
    </ligand>
</feature>
<comment type="similarity">
    <text evidence="1 3">Belongs to the pirin family.</text>
</comment>
<dbReference type="EMBL" id="QKOE01000002">
    <property type="protein sequence ID" value="PZA17674.1"/>
    <property type="molecule type" value="Genomic_DNA"/>
</dbReference>
<evidence type="ECO:0000259" key="4">
    <source>
        <dbReference type="Pfam" id="PF02678"/>
    </source>
</evidence>
<dbReference type="OrthoDB" id="321327at2"/>
<comment type="caution">
    <text evidence="6">The sequence shown here is derived from an EMBL/GenBank/DDBJ whole genome shotgun (WGS) entry which is preliminary data.</text>
</comment>
<dbReference type="RefSeq" id="WP_110523020.1">
    <property type="nucleotide sequence ID" value="NZ_QKOE01000002.1"/>
</dbReference>
<reference evidence="6 7" key="1">
    <citation type="submission" date="2018-06" db="EMBL/GenBank/DDBJ databases">
        <title>Azoarcus communis strain SWub3 genome.</title>
        <authorList>
            <person name="Zorraquino Salvo V."/>
            <person name="Toubiana D."/>
            <person name="Blumwald E."/>
        </authorList>
    </citation>
    <scope>NUCLEOTIDE SEQUENCE [LARGE SCALE GENOMIC DNA]</scope>
    <source>
        <strain evidence="6 7">SWub3</strain>
    </source>
</reference>
<dbReference type="AlphaFoldDB" id="A0A323UZ53"/>
<gene>
    <name evidence="6" type="ORF">DNK49_03865</name>
</gene>
<dbReference type="InterPro" id="IPR012093">
    <property type="entry name" value="Pirin"/>
</dbReference>
<dbReference type="Proteomes" id="UP000248259">
    <property type="component" value="Unassembled WGS sequence"/>
</dbReference>
<dbReference type="InterPro" id="IPR003829">
    <property type="entry name" value="Pirin_N_dom"/>
</dbReference>
<feature type="domain" description="Quercetin 2,3-dioxygenase C-terminal cupin" evidence="5">
    <location>
        <begin position="143"/>
        <end position="227"/>
    </location>
</feature>
<feature type="domain" description="Pirin N-terminal" evidence="4">
    <location>
        <begin position="15"/>
        <end position="119"/>
    </location>
</feature>
<dbReference type="Pfam" id="PF02678">
    <property type="entry name" value="Pirin"/>
    <property type="match status" value="1"/>
</dbReference>
<keyword evidence="2" id="KW-0408">Iron</keyword>
<dbReference type="Gene3D" id="2.60.120.10">
    <property type="entry name" value="Jelly Rolls"/>
    <property type="match status" value="2"/>
</dbReference>
<name>A0A323UZ53_9RHOO</name>
<evidence type="ECO:0000313" key="7">
    <source>
        <dbReference type="Proteomes" id="UP000248259"/>
    </source>
</evidence>
<dbReference type="CDD" id="cd02910">
    <property type="entry name" value="cupin_Yhhw_N"/>
    <property type="match status" value="1"/>
</dbReference>
<protein>
    <submittedName>
        <fullName evidence="6">Pirin family protein</fullName>
    </submittedName>
</protein>
<sequence>MITLRPAADRGHANFGWLDSHHTFSFGSYHDPAHMGVSALRVINDDRVTPGAGFGAHPHRDMEIISYVLEGSIEHKDSMGSHTRLNAGQIQVMSAGTGIVHSEYNPDDSTGLHFLQIWIQPDRRGVEPRYAQQDVPPGEGATLLVSPDGRDGSLSIHQNAFIHLLRPAASGLTRTLHADRTYYVHAVHGTLTVNGVSMSAGDGMTLAAETALTVSAQAGAEALLFDLP</sequence>
<feature type="binding site" evidence="2">
    <location>
        <position position="57"/>
    </location>
    <ligand>
        <name>Fe cation</name>
        <dbReference type="ChEBI" id="CHEBI:24875"/>
    </ligand>
</feature>
<evidence type="ECO:0000256" key="1">
    <source>
        <dbReference type="ARBA" id="ARBA00008416"/>
    </source>
</evidence>
<dbReference type="PANTHER" id="PTHR43212">
    <property type="entry name" value="QUERCETIN 2,3-DIOXYGENASE"/>
    <property type="match status" value="1"/>
</dbReference>
<dbReference type="PANTHER" id="PTHR43212:SF3">
    <property type="entry name" value="QUERCETIN 2,3-DIOXYGENASE"/>
    <property type="match status" value="1"/>
</dbReference>
<dbReference type="GO" id="GO:0046872">
    <property type="term" value="F:metal ion binding"/>
    <property type="evidence" value="ECO:0007669"/>
    <property type="project" value="UniProtKB-KW"/>
</dbReference>
<dbReference type="InterPro" id="IPR011051">
    <property type="entry name" value="RmlC_Cupin_sf"/>
</dbReference>
<evidence type="ECO:0000256" key="3">
    <source>
        <dbReference type="RuleBase" id="RU003457"/>
    </source>
</evidence>
<keyword evidence="2" id="KW-0479">Metal-binding</keyword>
<dbReference type="SUPFAM" id="SSF51182">
    <property type="entry name" value="RmlC-like cupins"/>
    <property type="match status" value="1"/>
</dbReference>
<dbReference type="Pfam" id="PF17954">
    <property type="entry name" value="Pirin_C_2"/>
    <property type="match status" value="1"/>
</dbReference>
<dbReference type="InterPro" id="IPR014710">
    <property type="entry name" value="RmlC-like_jellyroll"/>
</dbReference>
<feature type="binding site" evidence="2">
    <location>
        <position position="103"/>
    </location>
    <ligand>
        <name>Fe cation</name>
        <dbReference type="ChEBI" id="CHEBI:24875"/>
    </ligand>
</feature>